<dbReference type="GeneID" id="42528784"/>
<dbReference type="AlphaFoldDB" id="A0A179UIY6"/>
<accession>A0A179UIY6</accession>
<keyword evidence="1" id="KW-1133">Transmembrane helix</keyword>
<evidence type="ECO:0000313" key="3">
    <source>
        <dbReference type="Proteomes" id="UP000002038"/>
    </source>
</evidence>
<dbReference type="RefSeq" id="XP_031577646.1">
    <property type="nucleotide sequence ID" value="XM_031724669.1"/>
</dbReference>
<feature type="transmembrane region" description="Helical" evidence="1">
    <location>
        <begin position="12"/>
        <end position="37"/>
    </location>
</feature>
<protein>
    <submittedName>
        <fullName evidence="2">Uncharacterized protein</fullName>
    </submittedName>
</protein>
<keyword evidence="3" id="KW-1185">Reference proteome</keyword>
<dbReference type="KEGG" id="bgh:BDBG_16787"/>
<dbReference type="Proteomes" id="UP000002038">
    <property type="component" value="Unassembled WGS sequence"/>
</dbReference>
<feature type="non-terminal residue" evidence="2">
    <location>
        <position position="1"/>
    </location>
</feature>
<keyword evidence="1" id="KW-0472">Membrane</keyword>
<dbReference type="EMBL" id="GG657452">
    <property type="protein sequence ID" value="OAT07208.1"/>
    <property type="molecule type" value="Genomic_DNA"/>
</dbReference>
<feature type="transmembrane region" description="Helical" evidence="1">
    <location>
        <begin position="43"/>
        <end position="67"/>
    </location>
</feature>
<reference evidence="3" key="1">
    <citation type="journal article" date="2015" name="PLoS Genet.">
        <title>The dynamic genome and transcriptome of the human fungal pathogen Blastomyces and close relative Emmonsia.</title>
        <authorList>
            <person name="Munoz J.F."/>
            <person name="Gauthier G.M."/>
            <person name="Desjardins C.A."/>
            <person name="Gallo J.E."/>
            <person name="Holder J."/>
            <person name="Sullivan T.D."/>
            <person name="Marty A.J."/>
            <person name="Carmen J.C."/>
            <person name="Chen Z."/>
            <person name="Ding L."/>
            <person name="Gujja S."/>
            <person name="Magrini V."/>
            <person name="Misas E."/>
            <person name="Mitreva M."/>
            <person name="Priest M."/>
            <person name="Saif S."/>
            <person name="Whiston E.A."/>
            <person name="Young S."/>
            <person name="Zeng Q."/>
            <person name="Goldman W.E."/>
            <person name="Mardis E.R."/>
            <person name="Taylor J.W."/>
            <person name="McEwen J.G."/>
            <person name="Clay O.K."/>
            <person name="Klein B.S."/>
            <person name="Cuomo C.A."/>
        </authorList>
    </citation>
    <scope>NUCLEOTIDE SEQUENCE [LARGE SCALE GENOMIC DNA]</scope>
    <source>
        <strain evidence="3">SLH14081</strain>
    </source>
</reference>
<organism evidence="2 3">
    <name type="scientific">Blastomyces gilchristii (strain SLH14081)</name>
    <name type="common">Blastomyces dermatitidis</name>
    <dbReference type="NCBI Taxonomy" id="559298"/>
    <lineage>
        <taxon>Eukaryota</taxon>
        <taxon>Fungi</taxon>
        <taxon>Dikarya</taxon>
        <taxon>Ascomycota</taxon>
        <taxon>Pezizomycotina</taxon>
        <taxon>Eurotiomycetes</taxon>
        <taxon>Eurotiomycetidae</taxon>
        <taxon>Onygenales</taxon>
        <taxon>Ajellomycetaceae</taxon>
        <taxon>Blastomyces</taxon>
    </lineage>
</organism>
<dbReference type="VEuPathDB" id="FungiDB:BDBG_16787"/>
<keyword evidence="1" id="KW-0812">Transmembrane</keyword>
<feature type="non-terminal residue" evidence="2">
    <location>
        <position position="179"/>
    </location>
</feature>
<sequence length="179" mass="19753">FCIHSLKKLSLYYISHSLTFLILQSSSSLSLSLNIIIIQDFYLFFYSTLSICLSITLYTFLTMILCFHNTHYHSAHIRQFISESSHIDRFTFTNNSELNIELLIKNLKNMIIKKLSVSCVTESSMSLSVSSVTSFSAALSQSSTSVSVSDSPASATSVPATLTSATSDFIISAFIISSP</sequence>
<evidence type="ECO:0000256" key="1">
    <source>
        <dbReference type="SAM" id="Phobius"/>
    </source>
</evidence>
<proteinExistence type="predicted"/>
<gene>
    <name evidence="2" type="ORF">BDBG_16787</name>
</gene>
<name>A0A179UIY6_BLAGS</name>
<evidence type="ECO:0000313" key="2">
    <source>
        <dbReference type="EMBL" id="OAT07208.1"/>
    </source>
</evidence>